<proteinExistence type="predicted"/>
<gene>
    <name evidence="2" type="ORF">AHMF7605_13700</name>
</gene>
<evidence type="ECO:0000313" key="3">
    <source>
        <dbReference type="Proteomes" id="UP000240357"/>
    </source>
</evidence>
<evidence type="ECO:0000313" key="2">
    <source>
        <dbReference type="EMBL" id="PSR54489.1"/>
    </source>
</evidence>
<evidence type="ECO:0000256" key="1">
    <source>
        <dbReference type="SAM" id="Coils"/>
    </source>
</evidence>
<dbReference type="InterPro" id="IPR027056">
    <property type="entry name" value="Gluconate_2DH_su3"/>
</dbReference>
<feature type="coiled-coil region" evidence="1">
    <location>
        <begin position="126"/>
        <end position="158"/>
    </location>
</feature>
<protein>
    <submittedName>
        <fullName evidence="2">Twin-arginine translocation pathway signal protein</fullName>
    </submittedName>
</protein>
<accession>A0A2T2YG51</accession>
<keyword evidence="1" id="KW-0175">Coiled coil</keyword>
<dbReference type="PROSITE" id="PS51257">
    <property type="entry name" value="PROKAR_LIPOPROTEIN"/>
    <property type="match status" value="1"/>
</dbReference>
<dbReference type="Pfam" id="PF13618">
    <property type="entry name" value="Gluconate_2-dh3"/>
    <property type="match status" value="1"/>
</dbReference>
<keyword evidence="3" id="KW-1185">Reference proteome</keyword>
<dbReference type="RefSeq" id="WP_106930205.1">
    <property type="nucleotide sequence ID" value="NZ_PYFT01000001.1"/>
</dbReference>
<name>A0A2T2YG51_9BACT</name>
<dbReference type="OrthoDB" id="6385145at2"/>
<reference evidence="2 3" key="1">
    <citation type="submission" date="2018-03" db="EMBL/GenBank/DDBJ databases">
        <title>Adhaeribacter sp. HMF7605 Genome sequencing and assembly.</title>
        <authorList>
            <person name="Kang H."/>
            <person name="Kang J."/>
            <person name="Cha I."/>
            <person name="Kim H."/>
            <person name="Joh K."/>
        </authorList>
    </citation>
    <scope>NUCLEOTIDE SEQUENCE [LARGE SCALE GENOMIC DNA]</scope>
    <source>
        <strain evidence="2 3">HMF7605</strain>
    </source>
</reference>
<sequence>MDRREAMLRVAALMGSAISAPLLSGLLYSCQTKTGNDQDTKTTTVVSDKHKAMIEEITEVIIPKTSTPGAKEAKVPEYVLIMLADCYPEKDQQRFFKGLDALDERAKQAHGTEFLDCKPEQQLALLQQEEEKAMAERAEQMKIKAKATTREEKEKEDELPFFSMMKEMTVVGYFTSEPGATKALAYVHVPGHFEGCTDLKPGQKAWAT</sequence>
<organism evidence="2 3">
    <name type="scientific">Adhaeribacter arboris</name>
    <dbReference type="NCBI Taxonomy" id="2072846"/>
    <lineage>
        <taxon>Bacteria</taxon>
        <taxon>Pseudomonadati</taxon>
        <taxon>Bacteroidota</taxon>
        <taxon>Cytophagia</taxon>
        <taxon>Cytophagales</taxon>
        <taxon>Hymenobacteraceae</taxon>
        <taxon>Adhaeribacter</taxon>
    </lineage>
</organism>
<dbReference type="Proteomes" id="UP000240357">
    <property type="component" value="Unassembled WGS sequence"/>
</dbReference>
<dbReference type="EMBL" id="PYFT01000001">
    <property type="protein sequence ID" value="PSR54489.1"/>
    <property type="molecule type" value="Genomic_DNA"/>
</dbReference>
<dbReference type="AlphaFoldDB" id="A0A2T2YG51"/>
<comment type="caution">
    <text evidence="2">The sequence shown here is derived from an EMBL/GenBank/DDBJ whole genome shotgun (WGS) entry which is preliminary data.</text>
</comment>